<dbReference type="PANTHER" id="PTHR32322:SF9">
    <property type="entry name" value="AMINO-ACID METABOLITE EFFLUX PUMP-RELATED"/>
    <property type="match status" value="1"/>
</dbReference>
<feature type="transmembrane region" description="Helical" evidence="5">
    <location>
        <begin position="211"/>
        <end position="234"/>
    </location>
</feature>
<sequence length="291" mass="31132">MSSFRLIFITSIAMLAFAANSVLCRVALDNTAIDAASFTMIRLFSGAVMLLLLLIWQLSRNNENNGIKALFANGSWWGALALFSYAAAFSFAYIELTAATGALLLFGVVQLSMIAYGFSQGERFSLLQWLGLLLAIAGLLILLLPGVESPPWHAALLMVFAGMAWGVYSLLGARSKVPPLAQTSGNFLRAVPFALVLLSLTAGQLNWDAQGVIYAIASGAIASGMGYAVWYLALPWLKSSHAATIQLSVPVITALGGWLLLSESLTWSFWLASVCVLGGIALVIWFKSKSL</sequence>
<keyword evidence="3 5" id="KW-1133">Transmembrane helix</keyword>
<proteinExistence type="predicted"/>
<keyword evidence="2 5" id="KW-0812">Transmembrane</keyword>
<feature type="transmembrane region" description="Helical" evidence="5">
    <location>
        <begin position="126"/>
        <end position="146"/>
    </location>
</feature>
<feature type="transmembrane region" description="Helical" evidence="5">
    <location>
        <begin position="186"/>
        <end position="205"/>
    </location>
</feature>
<evidence type="ECO:0000256" key="5">
    <source>
        <dbReference type="SAM" id="Phobius"/>
    </source>
</evidence>
<dbReference type="RefSeq" id="WP_138564979.1">
    <property type="nucleotide sequence ID" value="NZ_CP040602.1"/>
</dbReference>
<feature type="domain" description="EamA" evidence="6">
    <location>
        <begin position="154"/>
        <end position="284"/>
    </location>
</feature>
<name>A0A4P9K5K8_9GAMM</name>
<dbReference type="Proteomes" id="UP000304864">
    <property type="component" value="Chromosome"/>
</dbReference>
<evidence type="ECO:0000313" key="8">
    <source>
        <dbReference type="Proteomes" id="UP000304864"/>
    </source>
</evidence>
<keyword evidence="8" id="KW-1185">Reference proteome</keyword>
<dbReference type="KEGG" id="thig:FE785_06510"/>
<dbReference type="PANTHER" id="PTHR32322">
    <property type="entry name" value="INNER MEMBRANE TRANSPORTER"/>
    <property type="match status" value="1"/>
</dbReference>
<protein>
    <submittedName>
        <fullName evidence="7">DMT family transporter</fullName>
    </submittedName>
</protein>
<feature type="transmembrane region" description="Helical" evidence="5">
    <location>
        <begin position="267"/>
        <end position="286"/>
    </location>
</feature>
<dbReference type="InterPro" id="IPR037185">
    <property type="entry name" value="EmrE-like"/>
</dbReference>
<feature type="domain" description="EamA" evidence="6">
    <location>
        <begin position="7"/>
        <end position="143"/>
    </location>
</feature>
<comment type="subcellular location">
    <subcellularLocation>
        <location evidence="1">Membrane</location>
        <topology evidence="1">Multi-pass membrane protein</topology>
    </subcellularLocation>
</comment>
<evidence type="ECO:0000256" key="1">
    <source>
        <dbReference type="ARBA" id="ARBA00004141"/>
    </source>
</evidence>
<feature type="transmembrane region" description="Helical" evidence="5">
    <location>
        <begin position="152"/>
        <end position="174"/>
    </location>
</feature>
<dbReference type="Pfam" id="PF00892">
    <property type="entry name" value="EamA"/>
    <property type="match status" value="2"/>
</dbReference>
<evidence type="ECO:0000256" key="3">
    <source>
        <dbReference type="ARBA" id="ARBA00022989"/>
    </source>
</evidence>
<dbReference type="EMBL" id="CP040602">
    <property type="protein sequence ID" value="QCU90304.1"/>
    <property type="molecule type" value="Genomic_DNA"/>
</dbReference>
<feature type="transmembrane region" description="Helical" evidence="5">
    <location>
        <begin position="100"/>
        <end position="119"/>
    </location>
</feature>
<evidence type="ECO:0000256" key="2">
    <source>
        <dbReference type="ARBA" id="ARBA00022692"/>
    </source>
</evidence>
<dbReference type="InterPro" id="IPR000620">
    <property type="entry name" value="EamA_dom"/>
</dbReference>
<dbReference type="InterPro" id="IPR050638">
    <property type="entry name" value="AA-Vitamin_Transporters"/>
</dbReference>
<dbReference type="GO" id="GO:0016020">
    <property type="term" value="C:membrane"/>
    <property type="evidence" value="ECO:0007669"/>
    <property type="project" value="UniProtKB-SubCell"/>
</dbReference>
<organism evidence="7 8">
    <name type="scientific">Thiomicrorhabdus sediminis</name>
    <dbReference type="NCBI Taxonomy" id="2580412"/>
    <lineage>
        <taxon>Bacteria</taxon>
        <taxon>Pseudomonadati</taxon>
        <taxon>Pseudomonadota</taxon>
        <taxon>Gammaproteobacteria</taxon>
        <taxon>Thiotrichales</taxon>
        <taxon>Piscirickettsiaceae</taxon>
        <taxon>Thiomicrorhabdus</taxon>
    </lineage>
</organism>
<dbReference type="AlphaFoldDB" id="A0A4P9K5K8"/>
<keyword evidence="4 5" id="KW-0472">Membrane</keyword>
<accession>A0A4P9K5K8</accession>
<dbReference type="OrthoDB" id="321830at2"/>
<evidence type="ECO:0000313" key="7">
    <source>
        <dbReference type="EMBL" id="QCU90304.1"/>
    </source>
</evidence>
<dbReference type="SUPFAM" id="SSF103481">
    <property type="entry name" value="Multidrug resistance efflux transporter EmrE"/>
    <property type="match status" value="2"/>
</dbReference>
<evidence type="ECO:0000256" key="4">
    <source>
        <dbReference type="ARBA" id="ARBA00023136"/>
    </source>
</evidence>
<evidence type="ECO:0000259" key="6">
    <source>
        <dbReference type="Pfam" id="PF00892"/>
    </source>
</evidence>
<feature type="transmembrane region" description="Helical" evidence="5">
    <location>
        <begin position="70"/>
        <end position="94"/>
    </location>
</feature>
<reference evidence="7 8" key="1">
    <citation type="submission" date="2019-05" db="EMBL/GenBank/DDBJ databases">
        <title>Thiomicrorhabdus sediminis sp. nov, a novel sulfur-oxidizing bacterium isolated from coastal sediment.</title>
        <authorList>
            <person name="Liu X."/>
        </authorList>
    </citation>
    <scope>NUCLEOTIDE SEQUENCE [LARGE SCALE GENOMIC DNA]</scope>
    <source>
        <strain evidence="7 8">G1</strain>
    </source>
</reference>
<gene>
    <name evidence="7" type="ORF">FE785_06510</name>
</gene>
<feature type="transmembrane region" description="Helical" evidence="5">
    <location>
        <begin position="241"/>
        <end position="261"/>
    </location>
</feature>
<feature type="transmembrane region" description="Helical" evidence="5">
    <location>
        <begin position="40"/>
        <end position="58"/>
    </location>
</feature>